<evidence type="ECO:0000256" key="2">
    <source>
        <dbReference type="SAM" id="MobiDB-lite"/>
    </source>
</evidence>
<dbReference type="InterPro" id="IPR036875">
    <property type="entry name" value="Znf_CCHC_sf"/>
</dbReference>
<name>A0AAV4C2T4_9GAST</name>
<dbReference type="InterPro" id="IPR042509">
    <property type="entry name" value="ZCCHC3"/>
</dbReference>
<evidence type="ECO:0000313" key="5">
    <source>
        <dbReference type="Proteomes" id="UP000735302"/>
    </source>
</evidence>
<gene>
    <name evidence="4" type="ORF">PoB_005350000</name>
</gene>
<keyword evidence="1" id="KW-0862">Zinc</keyword>
<dbReference type="AlphaFoldDB" id="A0AAV4C2T4"/>
<proteinExistence type="predicted"/>
<dbReference type="SMART" id="SM00343">
    <property type="entry name" value="ZnF_C2HC"/>
    <property type="match status" value="2"/>
</dbReference>
<sequence>MTVSPHKSLNSSKGVIRSRDLRCCSEEELSGVTHARRIKVRRGEDKIQTDTVVLTFDSPKPPSRIRAGYLTLDVRPYVPLPMRCYKCQRYGHGKDRCKKPAAVCVRCGKGGHVERDCSADPHCVNCKGDHTASSKTCPKFLEEQVILRYKAENGGTFQQARKAVVELHKTISTRTFASAVKSQLRTKPAALPKDGGRSAPSAPPKGKKAQKDSPAPSPQGAAETEVPAKRRAEKSKRQETPRETFNRIQGNENVDKLAKAALNRTSTSRKLICYSDLKPKINTYIKSVWQRDWDAEGANKLHEVLPNLDEDLHRRGEGAGRKRETAMC</sequence>
<keyword evidence="1" id="KW-0863">Zinc-finger</keyword>
<feature type="compositionally biased region" description="Basic and acidic residues" evidence="2">
    <location>
        <begin position="226"/>
        <end position="245"/>
    </location>
</feature>
<evidence type="ECO:0000313" key="4">
    <source>
        <dbReference type="EMBL" id="GFO26995.1"/>
    </source>
</evidence>
<organism evidence="4 5">
    <name type="scientific">Plakobranchus ocellatus</name>
    <dbReference type="NCBI Taxonomy" id="259542"/>
    <lineage>
        <taxon>Eukaryota</taxon>
        <taxon>Metazoa</taxon>
        <taxon>Spiralia</taxon>
        <taxon>Lophotrochozoa</taxon>
        <taxon>Mollusca</taxon>
        <taxon>Gastropoda</taxon>
        <taxon>Heterobranchia</taxon>
        <taxon>Euthyneura</taxon>
        <taxon>Panpulmonata</taxon>
        <taxon>Sacoglossa</taxon>
        <taxon>Placobranchoidea</taxon>
        <taxon>Plakobranchidae</taxon>
        <taxon>Plakobranchus</taxon>
    </lineage>
</organism>
<keyword evidence="5" id="KW-1185">Reference proteome</keyword>
<evidence type="ECO:0000256" key="1">
    <source>
        <dbReference type="PROSITE-ProRule" id="PRU00047"/>
    </source>
</evidence>
<dbReference type="InterPro" id="IPR001878">
    <property type="entry name" value="Znf_CCHC"/>
</dbReference>
<reference evidence="4 5" key="1">
    <citation type="journal article" date="2021" name="Elife">
        <title>Chloroplast acquisition without the gene transfer in kleptoplastic sea slugs, Plakobranchus ocellatus.</title>
        <authorList>
            <person name="Maeda T."/>
            <person name="Takahashi S."/>
            <person name="Yoshida T."/>
            <person name="Shimamura S."/>
            <person name="Takaki Y."/>
            <person name="Nagai Y."/>
            <person name="Toyoda A."/>
            <person name="Suzuki Y."/>
            <person name="Arimoto A."/>
            <person name="Ishii H."/>
            <person name="Satoh N."/>
            <person name="Nishiyama T."/>
            <person name="Hasebe M."/>
            <person name="Maruyama T."/>
            <person name="Minagawa J."/>
            <person name="Obokata J."/>
            <person name="Shigenobu S."/>
        </authorList>
    </citation>
    <scope>NUCLEOTIDE SEQUENCE [LARGE SCALE GENOMIC DNA]</scope>
</reference>
<accession>A0AAV4C2T4</accession>
<dbReference type="GO" id="GO:0003690">
    <property type="term" value="F:double-stranded DNA binding"/>
    <property type="evidence" value="ECO:0007669"/>
    <property type="project" value="InterPro"/>
</dbReference>
<dbReference type="PROSITE" id="PS50158">
    <property type="entry name" value="ZF_CCHC"/>
    <property type="match status" value="1"/>
</dbReference>
<dbReference type="GO" id="GO:0002218">
    <property type="term" value="P:activation of innate immune response"/>
    <property type="evidence" value="ECO:0007669"/>
    <property type="project" value="InterPro"/>
</dbReference>
<dbReference type="GO" id="GO:0003723">
    <property type="term" value="F:RNA binding"/>
    <property type="evidence" value="ECO:0007669"/>
    <property type="project" value="InterPro"/>
</dbReference>
<dbReference type="Proteomes" id="UP000735302">
    <property type="component" value="Unassembled WGS sequence"/>
</dbReference>
<comment type="caution">
    <text evidence="4">The sequence shown here is derived from an EMBL/GenBank/DDBJ whole genome shotgun (WGS) entry which is preliminary data.</text>
</comment>
<keyword evidence="1" id="KW-0479">Metal-binding</keyword>
<protein>
    <submittedName>
        <fullName evidence="4">Nucleic-acid-binding protein from mobile element jockey</fullName>
    </submittedName>
</protein>
<dbReference type="GO" id="GO:0008270">
    <property type="term" value="F:zinc ion binding"/>
    <property type="evidence" value="ECO:0007669"/>
    <property type="project" value="UniProtKB-KW"/>
</dbReference>
<dbReference type="SUPFAM" id="SSF57756">
    <property type="entry name" value="Retrovirus zinc finger-like domains"/>
    <property type="match status" value="1"/>
</dbReference>
<evidence type="ECO:0000259" key="3">
    <source>
        <dbReference type="PROSITE" id="PS50158"/>
    </source>
</evidence>
<feature type="domain" description="CCHC-type" evidence="3">
    <location>
        <begin position="104"/>
        <end position="117"/>
    </location>
</feature>
<dbReference type="PANTHER" id="PTHR22639">
    <property type="entry name" value="GAG-RELATED PROTEIN"/>
    <property type="match status" value="1"/>
</dbReference>
<dbReference type="EMBL" id="BLXT01005873">
    <property type="protein sequence ID" value="GFO26995.1"/>
    <property type="molecule type" value="Genomic_DNA"/>
</dbReference>
<feature type="region of interest" description="Disordered" evidence="2">
    <location>
        <begin position="179"/>
        <end position="251"/>
    </location>
</feature>
<dbReference type="PANTHER" id="PTHR22639:SF6">
    <property type="entry name" value="ZINC FINGER CCHC DOMAIN-CONTAINING PROTEIN 3-LIKE"/>
    <property type="match status" value="1"/>
</dbReference>
<dbReference type="Gene3D" id="4.10.60.10">
    <property type="entry name" value="Zinc finger, CCHC-type"/>
    <property type="match status" value="1"/>
</dbReference>